<evidence type="ECO:0000313" key="2">
    <source>
        <dbReference type="EMBL" id="KLO04690.1"/>
    </source>
</evidence>
<name>A0A0H2QYQ7_9AGAM</name>
<feature type="non-terminal residue" evidence="2">
    <location>
        <position position="66"/>
    </location>
</feature>
<dbReference type="Gene3D" id="3.30.420.10">
    <property type="entry name" value="Ribonuclease H-like superfamily/Ribonuclease H"/>
    <property type="match status" value="1"/>
</dbReference>
<dbReference type="GO" id="GO:0003676">
    <property type="term" value="F:nucleic acid binding"/>
    <property type="evidence" value="ECO:0007669"/>
    <property type="project" value="InterPro"/>
</dbReference>
<evidence type="ECO:0000259" key="1">
    <source>
        <dbReference type="Pfam" id="PF13358"/>
    </source>
</evidence>
<protein>
    <recommendedName>
        <fullName evidence="1">Tc1-like transposase DDE domain-containing protein</fullName>
    </recommendedName>
</protein>
<proteinExistence type="predicted"/>
<dbReference type="InterPro" id="IPR038717">
    <property type="entry name" value="Tc1-like_DDE_dom"/>
</dbReference>
<gene>
    <name evidence="2" type="ORF">SCHPADRAFT_793019</name>
</gene>
<dbReference type="OrthoDB" id="2266637at2759"/>
<evidence type="ECO:0000313" key="3">
    <source>
        <dbReference type="Proteomes" id="UP000053477"/>
    </source>
</evidence>
<feature type="domain" description="Tc1-like transposase DDE" evidence="1">
    <location>
        <begin position="2"/>
        <end position="31"/>
    </location>
</feature>
<dbReference type="InParanoid" id="A0A0H2QYQ7"/>
<sequence>MKLEFLPAYSPDFNPIELFFSLLKHNLRRNPPPTTSDYEVREYLYVQVFSARASDCRAFYHQAGYL</sequence>
<dbReference type="Pfam" id="PF13358">
    <property type="entry name" value="DDE_3"/>
    <property type="match status" value="1"/>
</dbReference>
<organism evidence="2 3">
    <name type="scientific">Schizopora paradoxa</name>
    <dbReference type="NCBI Taxonomy" id="27342"/>
    <lineage>
        <taxon>Eukaryota</taxon>
        <taxon>Fungi</taxon>
        <taxon>Dikarya</taxon>
        <taxon>Basidiomycota</taxon>
        <taxon>Agaricomycotina</taxon>
        <taxon>Agaricomycetes</taxon>
        <taxon>Hymenochaetales</taxon>
        <taxon>Schizoporaceae</taxon>
        <taxon>Schizopora</taxon>
    </lineage>
</organism>
<keyword evidence="3" id="KW-1185">Reference proteome</keyword>
<accession>A0A0H2QYQ7</accession>
<dbReference type="AlphaFoldDB" id="A0A0H2QYQ7"/>
<dbReference type="InterPro" id="IPR036397">
    <property type="entry name" value="RNaseH_sf"/>
</dbReference>
<dbReference type="Proteomes" id="UP000053477">
    <property type="component" value="Unassembled WGS sequence"/>
</dbReference>
<dbReference type="EMBL" id="KQ086460">
    <property type="protein sequence ID" value="KLO04690.1"/>
    <property type="molecule type" value="Genomic_DNA"/>
</dbReference>
<reference evidence="2 3" key="1">
    <citation type="submission" date="2015-04" db="EMBL/GenBank/DDBJ databases">
        <title>Complete genome sequence of Schizopora paradoxa KUC8140, a cosmopolitan wood degrader in East Asia.</title>
        <authorList>
            <consortium name="DOE Joint Genome Institute"/>
            <person name="Min B."/>
            <person name="Park H."/>
            <person name="Jang Y."/>
            <person name="Kim J.-J."/>
            <person name="Kim K.H."/>
            <person name="Pangilinan J."/>
            <person name="Lipzen A."/>
            <person name="Riley R."/>
            <person name="Grigoriev I.V."/>
            <person name="Spatafora J.W."/>
            <person name="Choi I.-G."/>
        </authorList>
    </citation>
    <scope>NUCLEOTIDE SEQUENCE [LARGE SCALE GENOMIC DNA]</scope>
    <source>
        <strain evidence="2 3">KUC8140</strain>
    </source>
</reference>